<dbReference type="GO" id="GO:0042273">
    <property type="term" value="P:ribosomal large subunit biogenesis"/>
    <property type="evidence" value="ECO:0007669"/>
    <property type="project" value="TreeGrafter"/>
</dbReference>
<comment type="caution">
    <text evidence="3">The sequence shown here is derived from an EMBL/GenBank/DDBJ whole genome shotgun (WGS) entry which is preliminary data.</text>
</comment>
<keyword evidence="1" id="KW-0677">Repeat</keyword>
<comment type="similarity">
    <text evidence="2">Belongs to the nuclear import and ribosome assembly adapter family.</text>
</comment>
<dbReference type="GO" id="GO:0051082">
    <property type="term" value="F:unfolded protein binding"/>
    <property type="evidence" value="ECO:0007669"/>
    <property type="project" value="TreeGrafter"/>
</dbReference>
<dbReference type="PANTHER" id="PTHR13347">
    <property type="entry name" value="HEAT REPEAT-CONTAINING PROTEIN 3"/>
    <property type="match status" value="1"/>
</dbReference>
<proteinExistence type="inferred from homology"/>
<gene>
    <name evidence="3" type="ORF">GBAR_LOCUS30122</name>
</gene>
<keyword evidence="4" id="KW-1185">Reference proteome</keyword>
<evidence type="ECO:0000313" key="3">
    <source>
        <dbReference type="EMBL" id="CAI8055174.1"/>
    </source>
</evidence>
<sequence>MGKMKRCSRGRKARCRPTGLSSLLETEKGVEENIPKVTMPLLEKVSSTDLAEREWACRSVAHLLCETDAQQTLLNHQGLPHALTALLLDPEWSVRVAAAGALRSVSHGPSLPFYHLL</sequence>
<dbReference type="SUPFAM" id="SSF48371">
    <property type="entry name" value="ARM repeat"/>
    <property type="match status" value="1"/>
</dbReference>
<organism evidence="3 4">
    <name type="scientific">Geodia barretti</name>
    <name type="common">Barrett's horny sponge</name>
    <dbReference type="NCBI Taxonomy" id="519541"/>
    <lineage>
        <taxon>Eukaryota</taxon>
        <taxon>Metazoa</taxon>
        <taxon>Porifera</taxon>
        <taxon>Demospongiae</taxon>
        <taxon>Heteroscleromorpha</taxon>
        <taxon>Tetractinellida</taxon>
        <taxon>Astrophorina</taxon>
        <taxon>Geodiidae</taxon>
        <taxon>Geodia</taxon>
    </lineage>
</organism>
<accession>A0AA35TWQ9</accession>
<dbReference type="Gene3D" id="1.25.10.10">
    <property type="entry name" value="Leucine-rich Repeat Variant"/>
    <property type="match status" value="1"/>
</dbReference>
<dbReference type="InterPro" id="IPR000357">
    <property type="entry name" value="HEAT"/>
</dbReference>
<evidence type="ECO:0000313" key="4">
    <source>
        <dbReference type="Proteomes" id="UP001174909"/>
    </source>
</evidence>
<dbReference type="InterPro" id="IPR011989">
    <property type="entry name" value="ARM-like"/>
</dbReference>
<dbReference type="GO" id="GO:0006606">
    <property type="term" value="P:protein import into nucleus"/>
    <property type="evidence" value="ECO:0007669"/>
    <property type="project" value="TreeGrafter"/>
</dbReference>
<dbReference type="Proteomes" id="UP001174909">
    <property type="component" value="Unassembled WGS sequence"/>
</dbReference>
<evidence type="ECO:0000256" key="2">
    <source>
        <dbReference type="ARBA" id="ARBA00049983"/>
    </source>
</evidence>
<dbReference type="InterPro" id="IPR016024">
    <property type="entry name" value="ARM-type_fold"/>
</dbReference>
<name>A0AA35TWQ9_GEOBA</name>
<protein>
    <submittedName>
        <fullName evidence="3">Uncharacterized protein</fullName>
    </submittedName>
</protein>
<dbReference type="Pfam" id="PF02985">
    <property type="entry name" value="HEAT"/>
    <property type="match status" value="1"/>
</dbReference>
<reference evidence="3" key="1">
    <citation type="submission" date="2023-03" db="EMBL/GenBank/DDBJ databases">
        <authorList>
            <person name="Steffen K."/>
            <person name="Cardenas P."/>
        </authorList>
    </citation>
    <scope>NUCLEOTIDE SEQUENCE</scope>
</reference>
<dbReference type="PANTHER" id="PTHR13347:SF1">
    <property type="entry name" value="HEAT REPEAT-CONTAINING PROTEIN 3"/>
    <property type="match status" value="1"/>
</dbReference>
<evidence type="ECO:0000256" key="1">
    <source>
        <dbReference type="ARBA" id="ARBA00022737"/>
    </source>
</evidence>
<dbReference type="EMBL" id="CASHTH010004255">
    <property type="protein sequence ID" value="CAI8055174.1"/>
    <property type="molecule type" value="Genomic_DNA"/>
</dbReference>
<dbReference type="AlphaFoldDB" id="A0AA35TWQ9"/>
<dbReference type="InterPro" id="IPR052616">
    <property type="entry name" value="SYO1-like"/>
</dbReference>